<evidence type="ECO:0000256" key="5">
    <source>
        <dbReference type="PROSITE-ProRule" id="PRU10141"/>
    </source>
</evidence>
<protein>
    <submittedName>
        <fullName evidence="9">Serine/threonine-protein kinase</fullName>
        <ecNumber evidence="9">2.7.11.1</ecNumber>
    </submittedName>
</protein>
<evidence type="ECO:0000256" key="2">
    <source>
        <dbReference type="ARBA" id="ARBA00022741"/>
    </source>
</evidence>
<evidence type="ECO:0000313" key="9">
    <source>
        <dbReference type="EMBL" id="MEQ2357664.1"/>
    </source>
</evidence>
<keyword evidence="1 9" id="KW-0808">Transferase</keyword>
<keyword evidence="2 5" id="KW-0547">Nucleotide-binding</keyword>
<feature type="transmembrane region" description="Helical" evidence="7">
    <location>
        <begin position="368"/>
        <end position="388"/>
    </location>
</feature>
<dbReference type="EMBL" id="JBBMEI010000010">
    <property type="protein sequence ID" value="MEQ2357664.1"/>
    <property type="molecule type" value="Genomic_DNA"/>
</dbReference>
<feature type="compositionally biased region" description="Basic and acidic residues" evidence="6">
    <location>
        <begin position="333"/>
        <end position="346"/>
    </location>
</feature>
<keyword evidence="3 9" id="KW-0418">Kinase</keyword>
<reference evidence="9 10" key="1">
    <citation type="submission" date="2024-03" db="EMBL/GenBank/DDBJ databases">
        <title>Human intestinal bacterial collection.</title>
        <authorList>
            <person name="Pauvert C."/>
            <person name="Hitch T.C.A."/>
            <person name="Clavel T."/>
        </authorList>
    </citation>
    <scope>NUCLEOTIDE SEQUENCE [LARGE SCALE GENOMIC DNA]</scope>
    <source>
        <strain evidence="9 10">CLA-AA-H95</strain>
    </source>
</reference>
<dbReference type="InterPro" id="IPR011009">
    <property type="entry name" value="Kinase-like_dom_sf"/>
</dbReference>
<dbReference type="Pfam" id="PF00069">
    <property type="entry name" value="Pkinase"/>
    <property type="match status" value="1"/>
</dbReference>
<dbReference type="PANTHER" id="PTHR24348">
    <property type="entry name" value="SERINE/THREONINE-PROTEIN KINASE UNC-51-RELATED"/>
    <property type="match status" value="1"/>
</dbReference>
<dbReference type="CDD" id="cd14014">
    <property type="entry name" value="STKc_PknB_like"/>
    <property type="match status" value="1"/>
</dbReference>
<dbReference type="PROSITE" id="PS50011">
    <property type="entry name" value="PROTEIN_KINASE_DOM"/>
    <property type="match status" value="1"/>
</dbReference>
<dbReference type="Gene3D" id="1.10.510.10">
    <property type="entry name" value="Transferase(Phosphotransferase) domain 1"/>
    <property type="match status" value="1"/>
</dbReference>
<dbReference type="SUPFAM" id="SSF56112">
    <property type="entry name" value="Protein kinase-like (PK-like)"/>
    <property type="match status" value="1"/>
</dbReference>
<organism evidence="9 10">
    <name type="scientific">Blautia intestinihominis</name>
    <dbReference type="NCBI Taxonomy" id="3133152"/>
    <lineage>
        <taxon>Bacteria</taxon>
        <taxon>Bacillati</taxon>
        <taxon>Bacillota</taxon>
        <taxon>Clostridia</taxon>
        <taxon>Lachnospirales</taxon>
        <taxon>Lachnospiraceae</taxon>
        <taxon>Blautia</taxon>
    </lineage>
</organism>
<feature type="region of interest" description="Disordered" evidence="6">
    <location>
        <begin position="412"/>
        <end position="478"/>
    </location>
</feature>
<evidence type="ECO:0000256" key="4">
    <source>
        <dbReference type="ARBA" id="ARBA00022840"/>
    </source>
</evidence>
<keyword evidence="7" id="KW-0812">Transmembrane</keyword>
<dbReference type="PROSITE" id="PS00108">
    <property type="entry name" value="PROTEIN_KINASE_ST"/>
    <property type="match status" value="1"/>
</dbReference>
<dbReference type="Proteomes" id="UP001446032">
    <property type="component" value="Unassembled WGS sequence"/>
</dbReference>
<proteinExistence type="predicted"/>
<evidence type="ECO:0000256" key="1">
    <source>
        <dbReference type="ARBA" id="ARBA00022679"/>
    </source>
</evidence>
<evidence type="ECO:0000259" key="8">
    <source>
        <dbReference type="PROSITE" id="PS50011"/>
    </source>
</evidence>
<feature type="binding site" evidence="5">
    <location>
        <position position="43"/>
    </location>
    <ligand>
        <name>ATP</name>
        <dbReference type="ChEBI" id="CHEBI:30616"/>
    </ligand>
</feature>
<name>A0ABV1AHM1_9FIRM</name>
<dbReference type="InterPro" id="IPR017441">
    <property type="entry name" value="Protein_kinase_ATP_BS"/>
</dbReference>
<feature type="domain" description="Protein kinase" evidence="8">
    <location>
        <begin position="12"/>
        <end position="296"/>
    </location>
</feature>
<dbReference type="InterPro" id="IPR008271">
    <property type="entry name" value="Ser/Thr_kinase_AS"/>
</dbReference>
<dbReference type="InterPro" id="IPR045269">
    <property type="entry name" value="Atg1-like"/>
</dbReference>
<feature type="compositionally biased region" description="Acidic residues" evidence="6">
    <location>
        <begin position="460"/>
        <end position="470"/>
    </location>
</feature>
<keyword evidence="10" id="KW-1185">Reference proteome</keyword>
<evidence type="ECO:0000256" key="7">
    <source>
        <dbReference type="SAM" id="Phobius"/>
    </source>
</evidence>
<keyword evidence="7" id="KW-0472">Membrane</keyword>
<comment type="caution">
    <text evidence="9">The sequence shown here is derived from an EMBL/GenBank/DDBJ whole genome shotgun (WGS) entry which is preliminary data.</text>
</comment>
<dbReference type="InterPro" id="IPR000719">
    <property type="entry name" value="Prot_kinase_dom"/>
</dbReference>
<dbReference type="RefSeq" id="WP_302700013.1">
    <property type="nucleotide sequence ID" value="NZ_JBBMEI010000010.1"/>
</dbReference>
<feature type="region of interest" description="Disordered" evidence="6">
    <location>
        <begin position="302"/>
        <end position="366"/>
    </location>
</feature>
<feature type="compositionally biased region" description="Low complexity" evidence="6">
    <location>
        <begin position="412"/>
        <end position="421"/>
    </location>
</feature>
<feature type="compositionally biased region" description="Basic and acidic residues" evidence="6">
    <location>
        <begin position="302"/>
        <end position="322"/>
    </location>
</feature>
<dbReference type="SMART" id="SM00220">
    <property type="entry name" value="S_TKc"/>
    <property type="match status" value="1"/>
</dbReference>
<gene>
    <name evidence="9" type="ORF">WMO75_04780</name>
</gene>
<keyword evidence="7" id="KW-1133">Transmembrane helix</keyword>
<dbReference type="Gene3D" id="3.30.200.20">
    <property type="entry name" value="Phosphorylase Kinase, domain 1"/>
    <property type="match status" value="1"/>
</dbReference>
<dbReference type="EC" id="2.7.11.1" evidence="9"/>
<accession>A0ABV1AHM1</accession>
<dbReference type="PROSITE" id="PS00107">
    <property type="entry name" value="PROTEIN_KINASE_ATP"/>
    <property type="match status" value="1"/>
</dbReference>
<dbReference type="GO" id="GO:0004674">
    <property type="term" value="F:protein serine/threonine kinase activity"/>
    <property type="evidence" value="ECO:0007669"/>
    <property type="project" value="UniProtKB-EC"/>
</dbReference>
<evidence type="ECO:0000256" key="3">
    <source>
        <dbReference type="ARBA" id="ARBA00022777"/>
    </source>
</evidence>
<evidence type="ECO:0000313" key="10">
    <source>
        <dbReference type="Proteomes" id="UP001446032"/>
    </source>
</evidence>
<evidence type="ECO:0000256" key="6">
    <source>
        <dbReference type="SAM" id="MobiDB-lite"/>
    </source>
</evidence>
<feature type="compositionally biased region" description="Acidic residues" evidence="6">
    <location>
        <begin position="440"/>
        <end position="453"/>
    </location>
</feature>
<sequence length="478" mass="54002">MGQEKALPWKNWEVVKLIGKGTYGDVYEIRKENTQYAARAALKVIHVSLDEQKRRELESERISLASYLQETQANITSEINIMESLKSASHIVAIEDSEIQEEPDGWTLFIRMELLKSLVQLRSERNLTMKEILKLGLDLCDGLQACRKKGVIHRDIKPANIFISEFGEYKLGDFGISKQLEHTMSGSTRAGTESYMAPEVFYGKVYDATVDLYSLGIVLYQLANKGKLPFVPQDREVVSYSDVTKAKQRRLKGEILPDPAMGGHVLGDILRKACAVNPRDRYQSPQEMYEELEKLLQSYDQNQKDQETAKVSEKERAEEDIHFFSGLEDDLEKTEAEKTEAVKPERVIVQPVEPENKTPKTPKKSSKMPAIIGILCIAGIAMAAFGYMRMGNSQKIESKENQEVSATAIPTISAAPTEAPIETPTEAPVPTVEISPTEAALEENTEETDWFNDFDNRDSEETDWFDDWNYDENGNKVN</sequence>
<dbReference type="PANTHER" id="PTHR24348:SF22">
    <property type="entry name" value="NON-SPECIFIC SERINE_THREONINE PROTEIN KINASE"/>
    <property type="match status" value="1"/>
</dbReference>
<keyword evidence="4 5" id="KW-0067">ATP-binding</keyword>